<keyword evidence="2" id="KW-1185">Reference proteome</keyword>
<comment type="caution">
    <text evidence="1">The sequence shown here is derived from an EMBL/GenBank/DDBJ whole genome shotgun (WGS) entry which is preliminary data.</text>
</comment>
<organism evidence="1 2">
    <name type="scientific">Pedobacter petrophilus</name>
    <dbReference type="NCBI Taxonomy" id="1908241"/>
    <lineage>
        <taxon>Bacteria</taxon>
        <taxon>Pseudomonadati</taxon>
        <taxon>Bacteroidota</taxon>
        <taxon>Sphingobacteriia</taxon>
        <taxon>Sphingobacteriales</taxon>
        <taxon>Sphingobacteriaceae</taxon>
        <taxon>Pedobacter</taxon>
    </lineage>
</organism>
<gene>
    <name evidence="1" type="ORF">GJU39_05505</name>
</gene>
<dbReference type="EMBL" id="WKKH01000006">
    <property type="protein sequence ID" value="MRX75540.1"/>
    <property type="molecule type" value="Genomic_DNA"/>
</dbReference>
<protein>
    <recommendedName>
        <fullName evidence="3">DUF2116 family Zn-ribbon domain-containing protein</fullName>
    </recommendedName>
</protein>
<dbReference type="OrthoDB" id="5187906at2"/>
<dbReference type="Proteomes" id="UP000487757">
    <property type="component" value="Unassembled WGS sequence"/>
</dbReference>
<proteinExistence type="predicted"/>
<evidence type="ECO:0000313" key="1">
    <source>
        <dbReference type="EMBL" id="MRX75540.1"/>
    </source>
</evidence>
<evidence type="ECO:0000313" key="2">
    <source>
        <dbReference type="Proteomes" id="UP000487757"/>
    </source>
</evidence>
<accession>A0A7K0FWD4</accession>
<dbReference type="AlphaFoldDB" id="A0A7K0FWD4"/>
<reference evidence="1 2" key="1">
    <citation type="submission" date="2019-11" db="EMBL/GenBank/DDBJ databases">
        <title>Pedobacter petrophilus genome.</title>
        <authorList>
            <person name="Feldbauer M.J."/>
            <person name="Newman J.D."/>
        </authorList>
    </citation>
    <scope>NUCLEOTIDE SEQUENCE [LARGE SCALE GENOMIC DNA]</scope>
    <source>
        <strain evidence="1 2">LMG 29686</strain>
    </source>
</reference>
<sequence length="119" mass="14101">MERLCLDCGKAVRGRTDKKFCDDNCRNSYNNHLKNENGLFFKRINLILKKNRTLLAQFNPDGKIKVSKKKMLTAGFNFDYHTHTYYTQNGKKYIFCYEFGYLALSDEELLLVKREEKLL</sequence>
<name>A0A7K0FWD4_9SPHI</name>
<evidence type="ECO:0008006" key="3">
    <source>
        <dbReference type="Google" id="ProtNLM"/>
    </source>
</evidence>